<dbReference type="InterPro" id="IPR050930">
    <property type="entry name" value="MFS_Vesicular_Transporter"/>
</dbReference>
<dbReference type="STRING" id="1754190.A0A1Y2D659"/>
<keyword evidence="5 6" id="KW-0472">Membrane</keyword>
<dbReference type="PANTHER" id="PTHR23506">
    <property type="entry name" value="GH10249P"/>
    <property type="match status" value="1"/>
</dbReference>
<dbReference type="Pfam" id="PF07690">
    <property type="entry name" value="MFS_1"/>
    <property type="match status" value="1"/>
</dbReference>
<feature type="transmembrane region" description="Helical" evidence="6">
    <location>
        <begin position="265"/>
        <end position="282"/>
    </location>
</feature>
<comment type="subcellular location">
    <subcellularLocation>
        <location evidence="1">Membrane</location>
        <topology evidence="1">Multi-pass membrane protein</topology>
    </subcellularLocation>
</comment>
<dbReference type="InterPro" id="IPR036259">
    <property type="entry name" value="MFS_trans_sf"/>
</dbReference>
<sequence>MNKATFAIFSALLADYIMVTIVVPIVNDLFKIDYGKIDEFKVGFVYSMKGISQLCTGLLIGKISDKLQLKLMTQLGLCFDLIASLIYIFGRKFPSYVAARGFHGIGSSLIASSSFSLLANHYKTDKERGEIMSKAGSGIAFGVLFGPVLGGILYSLGESMGLGSYARIVPFGFCSLSYILAFSSIHFFINSPYRAIKKKTLVYLSFVGNIQVSYIEPILPNYWMKLTENHWNTFKSGILFAFSPLSYTIFMPILGKYGYKVGRHYVILTGMIVVSLIFLIVIPTKSLIYTSAIFLFLMGCGSGAIDSSLQPMLAEAYDNLLERKQKEEKFVKEIEMDLSDDISENTLDDENNVKLTIETKEDKILEKSDTKINETEINSEEDTEGGNEEAHNKYTRVFSLGNMAMNVGFIAGPMISSSLVALLDGDEPNVNRYNSSFFKCCLIFSTFGILSSVVALIPGMKKYRSKKK</sequence>
<feature type="transmembrane region" description="Helical" evidence="6">
    <location>
        <begin position="71"/>
        <end position="89"/>
    </location>
</feature>
<evidence type="ECO:0000256" key="1">
    <source>
        <dbReference type="ARBA" id="ARBA00004141"/>
    </source>
</evidence>
<feature type="transmembrane region" description="Helical" evidence="6">
    <location>
        <begin position="168"/>
        <end position="189"/>
    </location>
</feature>
<feature type="transmembrane region" description="Helical" evidence="6">
    <location>
        <begin position="101"/>
        <end position="119"/>
    </location>
</feature>
<evidence type="ECO:0000256" key="2">
    <source>
        <dbReference type="ARBA" id="ARBA00022448"/>
    </source>
</evidence>
<feature type="transmembrane region" description="Helical" evidence="6">
    <location>
        <begin position="131"/>
        <end position="156"/>
    </location>
</feature>
<organism evidence="7 8">
    <name type="scientific">Neocallimastix californiae</name>
    <dbReference type="NCBI Taxonomy" id="1754190"/>
    <lineage>
        <taxon>Eukaryota</taxon>
        <taxon>Fungi</taxon>
        <taxon>Fungi incertae sedis</taxon>
        <taxon>Chytridiomycota</taxon>
        <taxon>Chytridiomycota incertae sedis</taxon>
        <taxon>Neocallimastigomycetes</taxon>
        <taxon>Neocallimastigales</taxon>
        <taxon>Neocallimastigaceae</taxon>
        <taxon>Neocallimastix</taxon>
    </lineage>
</organism>
<dbReference type="InterPro" id="IPR011701">
    <property type="entry name" value="MFS"/>
</dbReference>
<dbReference type="EMBL" id="MCOG01000082">
    <property type="protein sequence ID" value="ORY54773.1"/>
    <property type="molecule type" value="Genomic_DNA"/>
</dbReference>
<keyword evidence="3 6" id="KW-0812">Transmembrane</keyword>
<dbReference type="Gene3D" id="1.20.1250.20">
    <property type="entry name" value="MFS general substrate transporter like domains"/>
    <property type="match status" value="2"/>
</dbReference>
<dbReference type="SUPFAM" id="SSF103473">
    <property type="entry name" value="MFS general substrate transporter"/>
    <property type="match status" value="1"/>
</dbReference>
<feature type="transmembrane region" description="Helical" evidence="6">
    <location>
        <begin position="288"/>
        <end position="305"/>
    </location>
</feature>
<evidence type="ECO:0000256" key="6">
    <source>
        <dbReference type="SAM" id="Phobius"/>
    </source>
</evidence>
<evidence type="ECO:0000256" key="5">
    <source>
        <dbReference type="ARBA" id="ARBA00023136"/>
    </source>
</evidence>
<reference evidence="7 8" key="1">
    <citation type="submission" date="2016-08" db="EMBL/GenBank/DDBJ databases">
        <title>A Parts List for Fungal Cellulosomes Revealed by Comparative Genomics.</title>
        <authorList>
            <consortium name="DOE Joint Genome Institute"/>
            <person name="Haitjema C.H."/>
            <person name="Gilmore S.P."/>
            <person name="Henske J.K."/>
            <person name="Solomon K.V."/>
            <person name="De Groot R."/>
            <person name="Kuo A."/>
            <person name="Mondo S.J."/>
            <person name="Salamov A.A."/>
            <person name="Labutti K."/>
            <person name="Zhao Z."/>
            <person name="Chiniquy J."/>
            <person name="Barry K."/>
            <person name="Brewer H.M."/>
            <person name="Purvine S.O."/>
            <person name="Wright A.T."/>
            <person name="Boxma B."/>
            <person name="Van Alen T."/>
            <person name="Hackstein J.H."/>
            <person name="Baker S.E."/>
            <person name="Grigoriev I.V."/>
            <person name="O'Malley M.A."/>
        </authorList>
    </citation>
    <scope>NUCLEOTIDE SEQUENCE [LARGE SCALE GENOMIC DNA]</scope>
    <source>
        <strain evidence="7 8">G1</strain>
    </source>
</reference>
<name>A0A1Y2D659_9FUNG</name>
<proteinExistence type="predicted"/>
<dbReference type="GO" id="GO:0016020">
    <property type="term" value="C:membrane"/>
    <property type="evidence" value="ECO:0007669"/>
    <property type="project" value="UniProtKB-SubCell"/>
</dbReference>
<dbReference type="PANTHER" id="PTHR23506:SF23">
    <property type="entry name" value="GH10249P"/>
    <property type="match status" value="1"/>
</dbReference>
<feature type="transmembrane region" description="Helical" evidence="6">
    <location>
        <begin position="403"/>
        <end position="423"/>
    </location>
</feature>
<keyword evidence="2" id="KW-0813">Transport</keyword>
<feature type="transmembrane region" description="Helical" evidence="6">
    <location>
        <begin position="6"/>
        <end position="26"/>
    </location>
</feature>
<dbReference type="OrthoDB" id="2144975at2759"/>
<comment type="caution">
    <text evidence="7">The sequence shown here is derived from an EMBL/GenBank/DDBJ whole genome shotgun (WGS) entry which is preliminary data.</text>
</comment>
<evidence type="ECO:0000256" key="3">
    <source>
        <dbReference type="ARBA" id="ARBA00022692"/>
    </source>
</evidence>
<dbReference type="AlphaFoldDB" id="A0A1Y2D659"/>
<protein>
    <submittedName>
        <fullName evidence="7">MFS general substrate transporter</fullName>
    </submittedName>
</protein>
<evidence type="ECO:0000313" key="8">
    <source>
        <dbReference type="Proteomes" id="UP000193920"/>
    </source>
</evidence>
<dbReference type="GO" id="GO:0022857">
    <property type="term" value="F:transmembrane transporter activity"/>
    <property type="evidence" value="ECO:0007669"/>
    <property type="project" value="InterPro"/>
</dbReference>
<feature type="transmembrane region" description="Helical" evidence="6">
    <location>
        <begin position="201"/>
        <end position="224"/>
    </location>
</feature>
<dbReference type="Proteomes" id="UP000193920">
    <property type="component" value="Unassembled WGS sequence"/>
</dbReference>
<accession>A0A1Y2D659</accession>
<feature type="transmembrane region" description="Helical" evidence="6">
    <location>
        <begin position="236"/>
        <end position="253"/>
    </location>
</feature>
<gene>
    <name evidence="7" type="ORF">LY90DRAFT_669841</name>
</gene>
<keyword evidence="8" id="KW-1185">Reference proteome</keyword>
<evidence type="ECO:0000256" key="4">
    <source>
        <dbReference type="ARBA" id="ARBA00022989"/>
    </source>
</evidence>
<evidence type="ECO:0000313" key="7">
    <source>
        <dbReference type="EMBL" id="ORY54773.1"/>
    </source>
</evidence>
<feature type="transmembrane region" description="Helical" evidence="6">
    <location>
        <begin position="435"/>
        <end position="458"/>
    </location>
</feature>
<dbReference type="CDD" id="cd17325">
    <property type="entry name" value="MFS_MdtG_SLC18_like"/>
    <property type="match status" value="1"/>
</dbReference>
<keyword evidence="4 6" id="KW-1133">Transmembrane helix</keyword>